<sequence length="223" mass="24588">MKEDLLSFKGVKEGIFLNINGDNFLSVKEELDTKMKNASNFYHGTKLLGIKSEKLSIEDLIELKLILKYKYDLVVAEEELPKHILHPSLTNNMENNLKNDSGDNTVFEGIHCGMTKFVNGTLRSGQIVKYDGNIVIIGDVNPGALIQAKGNIIVLGTLRGVAHAGVDGNLEAIVASYNLQPMQLRIGDKIARPPDEYIETCGLPEIAKVKDGEVIIEPYLPNK</sequence>
<dbReference type="Gene3D" id="2.160.20.70">
    <property type="match status" value="1"/>
</dbReference>
<evidence type="ECO:0000259" key="6">
    <source>
        <dbReference type="Pfam" id="PF03775"/>
    </source>
</evidence>
<dbReference type="EMBL" id="JANGAC010000008">
    <property type="protein sequence ID" value="MCQ4923718.1"/>
    <property type="molecule type" value="Genomic_DNA"/>
</dbReference>
<dbReference type="InterPro" id="IPR005526">
    <property type="entry name" value="Septum_form_inhib_MinC_C"/>
</dbReference>
<dbReference type="HAMAP" id="MF_00267">
    <property type="entry name" value="MinC"/>
    <property type="match status" value="1"/>
</dbReference>
<feature type="domain" description="Septum formation inhibitor MinC C-terminal" evidence="6">
    <location>
        <begin position="117"/>
        <end position="216"/>
    </location>
</feature>
<comment type="subunit">
    <text evidence="4 5">Interacts with MinD and FtsZ.</text>
</comment>
<dbReference type="SUPFAM" id="SSF63848">
    <property type="entry name" value="Cell-division inhibitor MinC, C-terminal domain"/>
    <property type="match status" value="1"/>
</dbReference>
<dbReference type="PANTHER" id="PTHR34108">
    <property type="entry name" value="SEPTUM SITE-DETERMINING PROTEIN MINC"/>
    <property type="match status" value="1"/>
</dbReference>
<protein>
    <recommendedName>
        <fullName evidence="5">Probable septum site-determining protein MinC</fullName>
    </recommendedName>
</protein>
<gene>
    <name evidence="5" type="primary">minC</name>
    <name evidence="7" type="ORF">NE686_11510</name>
</gene>
<reference evidence="7 8" key="1">
    <citation type="submission" date="2022-06" db="EMBL/GenBank/DDBJ databases">
        <title>Isolation of gut microbiota from human fecal samples.</title>
        <authorList>
            <person name="Pamer E.G."/>
            <person name="Barat B."/>
            <person name="Waligurski E."/>
            <person name="Medina S."/>
            <person name="Paddock L."/>
            <person name="Mostad J."/>
        </authorList>
    </citation>
    <scope>NUCLEOTIDE SEQUENCE [LARGE SCALE GENOMIC DNA]</scope>
    <source>
        <strain evidence="7 8">DFI.7.95</strain>
    </source>
</reference>
<keyword evidence="1 5" id="KW-0132">Cell division</keyword>
<name>A0ABT1SB79_9FIRM</name>
<evidence type="ECO:0000256" key="2">
    <source>
        <dbReference type="ARBA" id="ARBA00023210"/>
    </source>
</evidence>
<keyword evidence="2 5" id="KW-0717">Septation</keyword>
<dbReference type="RefSeq" id="WP_256311616.1">
    <property type="nucleotide sequence ID" value="NZ_JAHLOH010000018.1"/>
</dbReference>
<comment type="similarity">
    <text evidence="5">Belongs to the MinC family.</text>
</comment>
<dbReference type="Proteomes" id="UP001524478">
    <property type="component" value="Unassembled WGS sequence"/>
</dbReference>
<proteinExistence type="inferred from homology"/>
<dbReference type="InterPro" id="IPR013033">
    <property type="entry name" value="MinC"/>
</dbReference>
<evidence type="ECO:0000256" key="4">
    <source>
        <dbReference type="ARBA" id="ARBA00046874"/>
    </source>
</evidence>
<keyword evidence="3 5" id="KW-0131">Cell cycle</keyword>
<keyword evidence="8" id="KW-1185">Reference proteome</keyword>
<dbReference type="InterPro" id="IPR016098">
    <property type="entry name" value="CAP/MinC_C"/>
</dbReference>
<evidence type="ECO:0000313" key="8">
    <source>
        <dbReference type="Proteomes" id="UP001524478"/>
    </source>
</evidence>
<dbReference type="InterPro" id="IPR036145">
    <property type="entry name" value="MinC_C_sf"/>
</dbReference>
<comment type="function">
    <text evidence="5">Cell division inhibitor that blocks the formation of polar Z ring septums. Rapidly oscillates between the poles of the cell to destabilize FtsZ filaments that have formed before they mature into polar Z rings. Prevents FtsZ polymerization.</text>
</comment>
<dbReference type="Pfam" id="PF03775">
    <property type="entry name" value="MinC_C"/>
    <property type="match status" value="1"/>
</dbReference>
<comment type="caution">
    <text evidence="7">The sequence shown here is derived from an EMBL/GenBank/DDBJ whole genome shotgun (WGS) entry which is preliminary data.</text>
</comment>
<evidence type="ECO:0000256" key="3">
    <source>
        <dbReference type="ARBA" id="ARBA00023306"/>
    </source>
</evidence>
<evidence type="ECO:0000313" key="7">
    <source>
        <dbReference type="EMBL" id="MCQ4923718.1"/>
    </source>
</evidence>
<dbReference type="PANTHER" id="PTHR34108:SF1">
    <property type="entry name" value="SEPTUM SITE-DETERMINING PROTEIN MINC"/>
    <property type="match status" value="1"/>
</dbReference>
<evidence type="ECO:0000256" key="5">
    <source>
        <dbReference type="HAMAP-Rule" id="MF_00267"/>
    </source>
</evidence>
<evidence type="ECO:0000256" key="1">
    <source>
        <dbReference type="ARBA" id="ARBA00022618"/>
    </source>
</evidence>
<accession>A0ABT1SB79</accession>
<organism evidence="7 8">
    <name type="scientific">Tissierella carlieri</name>
    <dbReference type="NCBI Taxonomy" id="689904"/>
    <lineage>
        <taxon>Bacteria</taxon>
        <taxon>Bacillati</taxon>
        <taxon>Bacillota</taxon>
        <taxon>Tissierellia</taxon>
        <taxon>Tissierellales</taxon>
        <taxon>Tissierellaceae</taxon>
        <taxon>Tissierella</taxon>
    </lineage>
</organism>